<dbReference type="InterPro" id="IPR006483">
    <property type="entry name" value="CRISPR-assoc_Cas3_HD"/>
</dbReference>
<dbReference type="RefSeq" id="WP_006503665.1">
    <property type="nucleotide sequence ID" value="NZ_BAGZ01000017.1"/>
</dbReference>
<evidence type="ECO:0000256" key="6">
    <source>
        <dbReference type="ARBA" id="ARBA00022806"/>
    </source>
</evidence>
<evidence type="ECO:0000313" key="12">
    <source>
        <dbReference type="Proteomes" id="UP000008495"/>
    </source>
</evidence>
<evidence type="ECO:0000256" key="2">
    <source>
        <dbReference type="ARBA" id="ARBA00009046"/>
    </source>
</evidence>
<dbReference type="GO" id="GO:0004386">
    <property type="term" value="F:helicase activity"/>
    <property type="evidence" value="ECO:0007669"/>
    <property type="project" value="UniProtKB-KW"/>
</dbReference>
<dbReference type="SUPFAM" id="SSF52540">
    <property type="entry name" value="P-loop containing nucleoside triphosphate hydrolases"/>
    <property type="match status" value="1"/>
</dbReference>
<comment type="similarity">
    <text evidence="1">In the N-terminal section; belongs to the CRISPR-associated nuclease Cas3-HD family.</text>
</comment>
<dbReference type="SMART" id="SM00487">
    <property type="entry name" value="DEXDc"/>
    <property type="match status" value="1"/>
</dbReference>
<keyword evidence="8" id="KW-0051">Antiviral defense</keyword>
<accession>K6V9J8</accession>
<feature type="domain" description="HD Cas3-type" evidence="10">
    <location>
        <begin position="708"/>
        <end position="915"/>
    </location>
</feature>
<evidence type="ECO:0000256" key="1">
    <source>
        <dbReference type="ARBA" id="ARBA00006847"/>
    </source>
</evidence>
<evidence type="ECO:0000256" key="8">
    <source>
        <dbReference type="ARBA" id="ARBA00023118"/>
    </source>
</evidence>
<dbReference type="GO" id="GO:0016787">
    <property type="term" value="F:hydrolase activity"/>
    <property type="evidence" value="ECO:0007669"/>
    <property type="project" value="UniProtKB-KW"/>
</dbReference>
<dbReference type="STRING" id="100225.SAMN05421595_0119"/>
<dbReference type="Gene3D" id="3.40.50.300">
    <property type="entry name" value="P-loop containing nucleotide triphosphate hydrolases"/>
    <property type="match status" value="2"/>
</dbReference>
<evidence type="ECO:0000256" key="5">
    <source>
        <dbReference type="ARBA" id="ARBA00022801"/>
    </source>
</evidence>
<evidence type="ECO:0000256" key="4">
    <source>
        <dbReference type="ARBA" id="ARBA00022741"/>
    </source>
</evidence>
<dbReference type="GO" id="GO:0005524">
    <property type="term" value="F:ATP binding"/>
    <property type="evidence" value="ECO:0007669"/>
    <property type="project" value="UniProtKB-KW"/>
</dbReference>
<dbReference type="NCBIfam" id="TIGR02621">
    <property type="entry name" value="cas3_GSU0051"/>
    <property type="match status" value="1"/>
</dbReference>
<organism evidence="11 12">
    <name type="scientific">Austwickia chelonae NBRC 105200</name>
    <dbReference type="NCBI Taxonomy" id="1184607"/>
    <lineage>
        <taxon>Bacteria</taxon>
        <taxon>Bacillati</taxon>
        <taxon>Actinomycetota</taxon>
        <taxon>Actinomycetes</taxon>
        <taxon>Micrococcales</taxon>
        <taxon>Dermatophilaceae</taxon>
        <taxon>Austwickia</taxon>
    </lineage>
</organism>
<feature type="region of interest" description="Disordered" evidence="9">
    <location>
        <begin position="921"/>
        <end position="943"/>
    </location>
</feature>
<evidence type="ECO:0000256" key="7">
    <source>
        <dbReference type="ARBA" id="ARBA00022840"/>
    </source>
</evidence>
<comment type="similarity">
    <text evidence="2">In the central section; belongs to the CRISPR-associated helicase Cas3 family.</text>
</comment>
<keyword evidence="7" id="KW-0067">ATP-binding</keyword>
<keyword evidence="12" id="KW-1185">Reference proteome</keyword>
<reference evidence="11 12" key="1">
    <citation type="submission" date="2012-08" db="EMBL/GenBank/DDBJ databases">
        <title>Whole genome shotgun sequence of Austwickia chelonae NBRC 105200.</title>
        <authorList>
            <person name="Yoshida I."/>
            <person name="Hosoyama A."/>
            <person name="Tsuchikane K."/>
            <person name="Katsumata H."/>
            <person name="Ando Y."/>
            <person name="Ohji S."/>
            <person name="Hamada M."/>
            <person name="Tamura T."/>
            <person name="Yamazoe A."/>
            <person name="Yamazaki S."/>
            <person name="Fujita N."/>
        </authorList>
    </citation>
    <scope>NUCLEOTIDE SEQUENCE [LARGE SCALE GENOMIC DNA]</scope>
    <source>
        <strain evidence="11 12">NBRC 105200</strain>
    </source>
</reference>
<dbReference type="AlphaFoldDB" id="K6V9J8"/>
<evidence type="ECO:0000256" key="9">
    <source>
        <dbReference type="SAM" id="MobiDB-lite"/>
    </source>
</evidence>
<dbReference type="InterPro" id="IPR054712">
    <property type="entry name" value="Cas3-like_dom"/>
</dbReference>
<evidence type="ECO:0000313" key="11">
    <source>
        <dbReference type="EMBL" id="GAB78908.1"/>
    </source>
</evidence>
<name>K6V9J8_9MICO</name>
<dbReference type="EMBL" id="BAGZ01000017">
    <property type="protein sequence ID" value="GAB78908.1"/>
    <property type="molecule type" value="Genomic_DNA"/>
</dbReference>
<dbReference type="InterPro" id="IPR014001">
    <property type="entry name" value="Helicase_ATP-bd"/>
</dbReference>
<comment type="caution">
    <text evidence="11">The sequence shown here is derived from an EMBL/GenBank/DDBJ whole genome shotgun (WGS) entry which is preliminary data.</text>
</comment>
<dbReference type="Pfam" id="PF22590">
    <property type="entry name" value="Cas3-like_C_2"/>
    <property type="match status" value="1"/>
</dbReference>
<keyword evidence="3" id="KW-0479">Metal-binding</keyword>
<dbReference type="Proteomes" id="UP000008495">
    <property type="component" value="Unassembled WGS sequence"/>
</dbReference>
<dbReference type="InterPro" id="IPR038257">
    <property type="entry name" value="CRISPR-assoc_Cas3_HD_sf"/>
</dbReference>
<keyword evidence="5" id="KW-0378">Hydrolase</keyword>
<dbReference type="eggNOG" id="COG1203">
    <property type="taxonomic scope" value="Bacteria"/>
</dbReference>
<keyword evidence="6" id="KW-0347">Helicase</keyword>
<gene>
    <name evidence="11" type="ORF">AUCHE_17_01200</name>
</gene>
<dbReference type="GO" id="GO:0051607">
    <property type="term" value="P:defense response to virus"/>
    <property type="evidence" value="ECO:0007669"/>
    <property type="project" value="UniProtKB-KW"/>
</dbReference>
<proteinExistence type="inferred from homology"/>
<dbReference type="GO" id="GO:0046872">
    <property type="term" value="F:metal ion binding"/>
    <property type="evidence" value="ECO:0007669"/>
    <property type="project" value="UniProtKB-KW"/>
</dbReference>
<dbReference type="PROSITE" id="PS51643">
    <property type="entry name" value="HD_CAS3"/>
    <property type="match status" value="1"/>
</dbReference>
<protein>
    <recommendedName>
        <fullName evidence="10">HD Cas3-type domain-containing protein</fullName>
    </recommendedName>
</protein>
<dbReference type="Gene3D" id="1.10.3210.30">
    <property type="match status" value="1"/>
</dbReference>
<sequence length="943" mass="100149">MPGGLPSFAVFFKAVTGHVPYVWQEAAAAELVAGEPLEQVVVPTGYGKTSLMVAWLWALAVDLERVTREPGTVRKVPMRYVVVVDRRAVVDHTYTTAQRIKDTLEATTAEGSVPSGPGSEAIAAVSDVLAGLSGSGSAVEVRQLRGGMPERPENIRVPAGPAIILGTIDLVMSRLLWRGYGVAPNRRAIEAALVGTDCLFILDEAHIAAQALTTLRVLDRQALEETWFAGTVPPRQVVEMTATPRGGSAPFDFDAEFAARPELRDKQEQRRATTVQVVCGEGKTSDAALAKYAGSVPVRAGRLTLVYANTAATVKSLATALGRSTAVKQAGAQVIAVIGGMPEYARADWLGALARYRTGHPDRASAPAVVLVTNQALEVGADLDADDVVSAVCSREALIQRLGRGNRVGDRKDCTVTLVVGANGPEPVYGSAGAALAAALVEHAPSTMGELSDLLISPPAGEGEAGWDPPVPEVAVLTRHDFESYVATAGSPHEVAVGRWLRAPQEQAAEVQVAFRDALIDLVDDTAVAKHLASCPPLPGEIWTVPLPAAADLLVKASKAKRRMVLLDPAGIEPVNLAPTREDLRPGWLLVSAPIENAFGLTEAGADLISIRPATTRPFGLTPRPGHETAFLEDGQALPESGLSPADLSTLKGLARSGDVDAAAGYITGGGAPEELAPTFTAEELVDADGMGVGWVQLRRVRAQVETVPDRSVFLTEHQQAVGEQARAWAQAIGLAPRVIEDIAAAGRHHDDGKAEGIVQAELRTFIDDTGMLKSVADPNLDGSAKSMTDPSRPSVLAKSRLPRRWWPRVRAMIGIPAQYRHEAASADLFDAAVSAGEVAVHDPALVRHLVLTHHGFFRGPGPVIEHAEVPIPRYQDPNCAQWQTRTEEFAELNQRYGPYTLALAETIVRLADWQVSRDEALPKPVPDDPAGPASAHVMEVSR</sequence>
<evidence type="ECO:0000256" key="3">
    <source>
        <dbReference type="ARBA" id="ARBA00022723"/>
    </source>
</evidence>
<keyword evidence="4" id="KW-0547">Nucleotide-binding</keyword>
<dbReference type="InterPro" id="IPR013444">
    <property type="entry name" value="Helicase_Cas3_CRISPR-ass_Anaes"/>
</dbReference>
<dbReference type="InterPro" id="IPR027417">
    <property type="entry name" value="P-loop_NTPase"/>
</dbReference>
<evidence type="ECO:0000259" key="10">
    <source>
        <dbReference type="PROSITE" id="PS51643"/>
    </source>
</evidence>